<evidence type="ECO:0000256" key="2">
    <source>
        <dbReference type="ARBA" id="ARBA00022490"/>
    </source>
</evidence>
<organism evidence="10">
    <name type="scientific">candidate division WOR-3 bacterium</name>
    <dbReference type="NCBI Taxonomy" id="2052148"/>
    <lineage>
        <taxon>Bacteria</taxon>
        <taxon>Bacteria division WOR-3</taxon>
    </lineage>
</organism>
<name>A0A7V3ZTP4_UNCW3</name>
<dbReference type="CDD" id="cd11572">
    <property type="entry name" value="RlmI_M_like"/>
    <property type="match status" value="1"/>
</dbReference>
<dbReference type="PANTHER" id="PTHR42873:SF1">
    <property type="entry name" value="S-ADENOSYLMETHIONINE-DEPENDENT METHYLTRANSFERASE DOMAIN-CONTAINING PROTEIN"/>
    <property type="match status" value="1"/>
</dbReference>
<sequence>MKKVKVKLPQELIYPHPYILKSKIIEIDEGIKDGDEVLIINEKNKIIGTGFYNSSSYKTLRIHTYREFKELTYEEIKKRIEKAFLNRLLYFDRNESFRVVFSESDFLTGLIIDKFSDGFVFQINSLGMERKRDLIVKSLKELFNPLFIYEKSDGTGRKEEELPEFKKLHFGNLKNPYLIFTEGLYFLIDIEEGQKTGFFLDQKINRLKLGKYAKGKICLDLFSYTGGFTLHFLKEEAERVFVVEISEKAISLLKENIRINNFPEKKVKIIEGDVFEKIYEIENWKIKFDLIVNDPPSFTHKKRKKENALRAYKELHSKIFDILNKGGICATFSCTQAVGINDLIENLTGVQKNKEFLIHIKDFLFQSPCHPVSLYFPESFYLKGLVLLKE</sequence>
<evidence type="ECO:0000256" key="3">
    <source>
        <dbReference type="ARBA" id="ARBA00022552"/>
    </source>
</evidence>
<dbReference type="GO" id="GO:0032259">
    <property type="term" value="P:methylation"/>
    <property type="evidence" value="ECO:0007669"/>
    <property type="project" value="UniProtKB-KW"/>
</dbReference>
<dbReference type="InterPro" id="IPR002478">
    <property type="entry name" value="PUA"/>
</dbReference>
<dbReference type="InterPro" id="IPR019614">
    <property type="entry name" value="SAM-dep_methyl-trfase"/>
</dbReference>
<accession>A0A7V3ZTP4</accession>
<dbReference type="CDD" id="cd02440">
    <property type="entry name" value="AdoMet_MTases"/>
    <property type="match status" value="1"/>
</dbReference>
<evidence type="ECO:0000256" key="4">
    <source>
        <dbReference type="ARBA" id="ARBA00022603"/>
    </source>
</evidence>
<comment type="caution">
    <text evidence="10">The sequence shown here is derived from an EMBL/GenBank/DDBJ whole genome shotgun (WGS) entry which is preliminary data.</text>
</comment>
<dbReference type="InterPro" id="IPR036974">
    <property type="entry name" value="PUA_sf"/>
</dbReference>
<dbReference type="Gene3D" id="3.30.750.80">
    <property type="entry name" value="RNA methyltransferase domain (HRMD) like"/>
    <property type="match status" value="1"/>
</dbReference>
<keyword evidence="3" id="KW-0698">rRNA processing</keyword>
<comment type="similarity">
    <text evidence="8">Belongs to the methyltransferase superfamily. RlmI family.</text>
</comment>
<dbReference type="EMBL" id="DTDP01000119">
    <property type="protein sequence ID" value="HGK53918.1"/>
    <property type="molecule type" value="Genomic_DNA"/>
</dbReference>
<gene>
    <name evidence="10" type="ORF">ENU72_02715</name>
</gene>
<evidence type="ECO:0000259" key="9">
    <source>
        <dbReference type="SMART" id="SM00359"/>
    </source>
</evidence>
<dbReference type="InterPro" id="IPR041532">
    <property type="entry name" value="RlmI-like_PUA"/>
</dbReference>
<dbReference type="GO" id="GO:0003723">
    <property type="term" value="F:RNA binding"/>
    <property type="evidence" value="ECO:0007669"/>
    <property type="project" value="UniProtKB-KW"/>
</dbReference>
<evidence type="ECO:0000256" key="5">
    <source>
        <dbReference type="ARBA" id="ARBA00022679"/>
    </source>
</evidence>
<dbReference type="Gene3D" id="3.40.50.150">
    <property type="entry name" value="Vaccinia Virus protein VP39"/>
    <property type="match status" value="1"/>
</dbReference>
<dbReference type="PROSITE" id="PS50890">
    <property type="entry name" value="PUA"/>
    <property type="match status" value="1"/>
</dbReference>
<dbReference type="PANTHER" id="PTHR42873">
    <property type="entry name" value="RIBOSOMAL RNA LARGE SUBUNIT METHYLTRANSFERASE"/>
    <property type="match status" value="1"/>
</dbReference>
<dbReference type="SUPFAM" id="SSF88697">
    <property type="entry name" value="PUA domain-like"/>
    <property type="match status" value="1"/>
</dbReference>
<evidence type="ECO:0000256" key="7">
    <source>
        <dbReference type="ARBA" id="ARBA00022884"/>
    </source>
</evidence>
<feature type="domain" description="PUA" evidence="9">
    <location>
        <begin position="2"/>
        <end position="85"/>
    </location>
</feature>
<protein>
    <submittedName>
        <fullName evidence="10">Class I SAM-dependent rRNA methyltransferase</fullName>
    </submittedName>
</protein>
<keyword evidence="6" id="KW-0949">S-adenosyl-L-methionine</keyword>
<proteinExistence type="inferred from homology"/>
<dbReference type="GO" id="GO:0005737">
    <property type="term" value="C:cytoplasm"/>
    <property type="evidence" value="ECO:0007669"/>
    <property type="project" value="UniProtKB-SubCell"/>
</dbReference>
<evidence type="ECO:0000256" key="1">
    <source>
        <dbReference type="ARBA" id="ARBA00004496"/>
    </source>
</evidence>
<dbReference type="SMART" id="SM00359">
    <property type="entry name" value="PUA"/>
    <property type="match status" value="1"/>
</dbReference>
<dbReference type="InterPro" id="IPR015947">
    <property type="entry name" value="PUA-like_sf"/>
</dbReference>
<evidence type="ECO:0000256" key="6">
    <source>
        <dbReference type="ARBA" id="ARBA00022691"/>
    </source>
</evidence>
<dbReference type="Pfam" id="PF17785">
    <property type="entry name" value="PUA_3"/>
    <property type="match status" value="1"/>
</dbReference>
<evidence type="ECO:0000313" key="10">
    <source>
        <dbReference type="EMBL" id="HGK53918.1"/>
    </source>
</evidence>
<dbReference type="GO" id="GO:0006364">
    <property type="term" value="P:rRNA processing"/>
    <property type="evidence" value="ECO:0007669"/>
    <property type="project" value="UniProtKB-KW"/>
</dbReference>
<dbReference type="AlphaFoldDB" id="A0A7V3ZTP4"/>
<dbReference type="SUPFAM" id="SSF53335">
    <property type="entry name" value="S-adenosyl-L-methionine-dependent methyltransferases"/>
    <property type="match status" value="1"/>
</dbReference>
<dbReference type="Pfam" id="PF10672">
    <property type="entry name" value="Methyltrans_SAM"/>
    <property type="match status" value="1"/>
</dbReference>
<keyword evidence="5 10" id="KW-0808">Transferase</keyword>
<dbReference type="GO" id="GO:0008168">
    <property type="term" value="F:methyltransferase activity"/>
    <property type="evidence" value="ECO:0007669"/>
    <property type="project" value="UniProtKB-KW"/>
</dbReference>
<keyword evidence="4 10" id="KW-0489">Methyltransferase</keyword>
<evidence type="ECO:0000256" key="8">
    <source>
        <dbReference type="ARBA" id="ARBA00038091"/>
    </source>
</evidence>
<reference evidence="10" key="1">
    <citation type="journal article" date="2020" name="mSystems">
        <title>Genome- and Community-Level Interaction Insights into Carbon Utilization and Element Cycling Functions of Hydrothermarchaeota in Hydrothermal Sediment.</title>
        <authorList>
            <person name="Zhou Z."/>
            <person name="Liu Y."/>
            <person name="Xu W."/>
            <person name="Pan J."/>
            <person name="Luo Z.H."/>
            <person name="Li M."/>
        </authorList>
    </citation>
    <scope>NUCLEOTIDE SEQUENCE [LARGE SCALE GENOMIC DNA]</scope>
    <source>
        <strain evidence="10">SpSt-695</strain>
    </source>
</reference>
<comment type="subcellular location">
    <subcellularLocation>
        <location evidence="1">Cytoplasm</location>
    </subcellularLocation>
</comment>
<keyword evidence="7" id="KW-0694">RNA-binding</keyword>
<dbReference type="InterPro" id="IPR029063">
    <property type="entry name" value="SAM-dependent_MTases_sf"/>
</dbReference>
<keyword evidence="2" id="KW-0963">Cytoplasm</keyword>
<dbReference type="Gene3D" id="2.30.130.10">
    <property type="entry name" value="PUA domain"/>
    <property type="match status" value="1"/>
</dbReference>